<dbReference type="EMBL" id="CM046391">
    <property type="protein sequence ID" value="KAI8561599.1"/>
    <property type="molecule type" value="Genomic_DNA"/>
</dbReference>
<dbReference type="Proteomes" id="UP001062846">
    <property type="component" value="Chromosome 4"/>
</dbReference>
<comment type="caution">
    <text evidence="1">The sequence shown here is derived from an EMBL/GenBank/DDBJ whole genome shotgun (WGS) entry which is preliminary data.</text>
</comment>
<gene>
    <name evidence="1" type="ORF">RHMOL_Rhmol04G0352800</name>
</gene>
<sequence>MTSTGEVVERPIETYDGPIQVPLPMPRPPQVDRPNNTRFRRFRLPSEMDGEDNQGQPSQVSPLDAWLADHKARTRDDLPVYHMRGYRGVTSQIHFINGGGVVLNSNQKG</sequence>
<reference evidence="1" key="1">
    <citation type="submission" date="2022-02" db="EMBL/GenBank/DDBJ databases">
        <title>Plant Genome Project.</title>
        <authorList>
            <person name="Zhang R.-G."/>
        </authorList>
    </citation>
    <scope>NUCLEOTIDE SEQUENCE</scope>
    <source>
        <strain evidence="1">AT1</strain>
    </source>
</reference>
<protein>
    <submittedName>
        <fullName evidence="1">Uncharacterized protein</fullName>
    </submittedName>
</protein>
<evidence type="ECO:0000313" key="2">
    <source>
        <dbReference type="Proteomes" id="UP001062846"/>
    </source>
</evidence>
<accession>A0ACC0P8R2</accession>
<evidence type="ECO:0000313" key="1">
    <source>
        <dbReference type="EMBL" id="KAI8561599.1"/>
    </source>
</evidence>
<organism evidence="1 2">
    <name type="scientific">Rhododendron molle</name>
    <name type="common">Chinese azalea</name>
    <name type="synonym">Azalea mollis</name>
    <dbReference type="NCBI Taxonomy" id="49168"/>
    <lineage>
        <taxon>Eukaryota</taxon>
        <taxon>Viridiplantae</taxon>
        <taxon>Streptophyta</taxon>
        <taxon>Embryophyta</taxon>
        <taxon>Tracheophyta</taxon>
        <taxon>Spermatophyta</taxon>
        <taxon>Magnoliopsida</taxon>
        <taxon>eudicotyledons</taxon>
        <taxon>Gunneridae</taxon>
        <taxon>Pentapetalae</taxon>
        <taxon>asterids</taxon>
        <taxon>Ericales</taxon>
        <taxon>Ericaceae</taxon>
        <taxon>Ericoideae</taxon>
        <taxon>Rhodoreae</taxon>
        <taxon>Rhododendron</taxon>
    </lineage>
</organism>
<proteinExistence type="predicted"/>
<keyword evidence="2" id="KW-1185">Reference proteome</keyword>
<name>A0ACC0P8R2_RHOML</name>